<keyword evidence="3" id="KW-1185">Reference proteome</keyword>
<dbReference type="Proteomes" id="UP000625033">
    <property type="component" value="Unassembled WGS sequence"/>
</dbReference>
<dbReference type="AlphaFoldDB" id="A0A931DAC0"/>
<sequence length="61" mass="6855">MSRVYMSRRRRVWLLVVGTIVLLAGVAQLATDNGRIWLGVLLLLSALTVYITSARAVEKKR</sequence>
<name>A0A931DAC0_9MICC</name>
<feature type="transmembrane region" description="Helical" evidence="1">
    <location>
        <begin position="12"/>
        <end position="30"/>
    </location>
</feature>
<gene>
    <name evidence="2" type="ORF">IW252_002021</name>
</gene>
<reference evidence="2" key="1">
    <citation type="submission" date="2020-11" db="EMBL/GenBank/DDBJ databases">
        <title>Sequencing the genomes of 1000 actinobacteria strains.</title>
        <authorList>
            <person name="Klenk H.-P."/>
        </authorList>
    </citation>
    <scope>NUCLEOTIDE SEQUENCE</scope>
    <source>
        <strain evidence="2">DSM 26152</strain>
    </source>
</reference>
<accession>A0A931DAC0</accession>
<proteinExistence type="predicted"/>
<keyword evidence="1" id="KW-0472">Membrane</keyword>
<feature type="transmembrane region" description="Helical" evidence="1">
    <location>
        <begin position="36"/>
        <end position="57"/>
    </location>
</feature>
<evidence type="ECO:0000256" key="1">
    <source>
        <dbReference type="SAM" id="Phobius"/>
    </source>
</evidence>
<protein>
    <submittedName>
        <fullName evidence="2">Uncharacterized protein</fullName>
    </submittedName>
</protein>
<comment type="caution">
    <text evidence="2">The sequence shown here is derived from an EMBL/GenBank/DDBJ whole genome shotgun (WGS) entry which is preliminary data.</text>
</comment>
<keyword evidence="1" id="KW-0812">Transmembrane</keyword>
<organism evidence="2 3">
    <name type="scientific">Zhihengliuella flava</name>
    <dbReference type="NCBI Taxonomy" id="1285193"/>
    <lineage>
        <taxon>Bacteria</taxon>
        <taxon>Bacillati</taxon>
        <taxon>Actinomycetota</taxon>
        <taxon>Actinomycetes</taxon>
        <taxon>Micrococcales</taxon>
        <taxon>Micrococcaceae</taxon>
        <taxon>Zhihengliuella</taxon>
    </lineage>
</organism>
<evidence type="ECO:0000313" key="2">
    <source>
        <dbReference type="EMBL" id="MBG6085254.1"/>
    </source>
</evidence>
<dbReference type="EMBL" id="JADOTZ010000001">
    <property type="protein sequence ID" value="MBG6085254.1"/>
    <property type="molecule type" value="Genomic_DNA"/>
</dbReference>
<evidence type="ECO:0000313" key="3">
    <source>
        <dbReference type="Proteomes" id="UP000625033"/>
    </source>
</evidence>
<keyword evidence="1" id="KW-1133">Transmembrane helix</keyword>